<dbReference type="OrthoDB" id="9796789at2"/>
<dbReference type="Pfam" id="PF00353">
    <property type="entry name" value="HemolysinCabind"/>
    <property type="match status" value="1"/>
</dbReference>
<protein>
    <submittedName>
        <fullName evidence="1">Flagellin</fullName>
    </submittedName>
</protein>
<dbReference type="InterPro" id="IPR011049">
    <property type="entry name" value="Serralysin-like_metalloprot_C"/>
</dbReference>
<evidence type="ECO:0000313" key="2">
    <source>
        <dbReference type="Proteomes" id="UP000183639"/>
    </source>
</evidence>
<dbReference type="InterPro" id="IPR001343">
    <property type="entry name" value="Hemolysn_Ca-bd"/>
</dbReference>
<keyword evidence="1" id="KW-0966">Cell projection</keyword>
<dbReference type="Gene3D" id="2.150.10.10">
    <property type="entry name" value="Serralysin-like metalloprotease, C-terminal"/>
    <property type="match status" value="1"/>
</dbReference>
<proteinExistence type="predicted"/>
<accession>A0A1I3EFG9</accession>
<dbReference type="EMBL" id="FOQK01000010">
    <property type="protein sequence ID" value="SFH97752.1"/>
    <property type="molecule type" value="Genomic_DNA"/>
</dbReference>
<dbReference type="Proteomes" id="UP000183639">
    <property type="component" value="Unassembled WGS sequence"/>
</dbReference>
<dbReference type="RefSeq" id="WP_075443178.1">
    <property type="nucleotide sequence ID" value="NZ_FOQK01000010.1"/>
</dbReference>
<evidence type="ECO:0000313" key="1">
    <source>
        <dbReference type="EMBL" id="SFH97752.1"/>
    </source>
</evidence>
<keyword evidence="1" id="KW-0282">Flagellum</keyword>
<reference evidence="1 2" key="1">
    <citation type="submission" date="2016-10" db="EMBL/GenBank/DDBJ databases">
        <authorList>
            <person name="de Groot N.N."/>
        </authorList>
    </citation>
    <scope>NUCLEOTIDE SEQUENCE [LARGE SCALE GENOMIC DNA]</scope>
    <source>
        <strain evidence="1 2">Z108</strain>
    </source>
</reference>
<dbReference type="SUPFAM" id="SSF51120">
    <property type="entry name" value="beta-Roll"/>
    <property type="match status" value="1"/>
</dbReference>
<gene>
    <name evidence="1" type="ORF">SAMN04487861_11016</name>
</gene>
<keyword evidence="1" id="KW-0969">Cilium</keyword>
<dbReference type="GO" id="GO:0005509">
    <property type="term" value="F:calcium ion binding"/>
    <property type="evidence" value="ECO:0007669"/>
    <property type="project" value="InterPro"/>
</dbReference>
<sequence>MATQQDVIKAFMRSLDDSTLSGADALDEAIRNCSNGKFSDMQNLIDCFIRDVGKYGGSYSYDVQTTNFLKNYCGIILDNTDTGAISGSDAGGTTTKTAQSIVPETGSAANVAHFPSGGRTTINGLTFIWPDRNTLTADEQAITDRIYTWWAKGALNLIQESYGLNFQESGTSVKEITVKFYSDSTDSALASVNHSYSLYTGKASKLTLNVNMYYYSGFNQQDVNGASNNYSAGYLDRTLAHEFVHAVMAANIDHFHNLPLFVKEGLAELIHGIDDERTSSIRQLASTSFVSDLSQLFSIRGTYYNYGSHTYAGGYMLFRYLAKQAATETSTPIRLPAGVTYNANKTTVSILAPFTGTWDSKDYAATVRTIDASQNTKPITIKAGSYNNTIKAGKNGSNIYGQGGSDTIYGGNGKDVFWYGSGDGADTIDNFQSGKDILRFYNKA</sequence>
<organism evidence="1 2">
    <name type="scientific">Selenomonas ruminantium</name>
    <dbReference type="NCBI Taxonomy" id="971"/>
    <lineage>
        <taxon>Bacteria</taxon>
        <taxon>Bacillati</taxon>
        <taxon>Bacillota</taxon>
        <taxon>Negativicutes</taxon>
        <taxon>Selenomonadales</taxon>
        <taxon>Selenomonadaceae</taxon>
        <taxon>Selenomonas</taxon>
    </lineage>
</organism>
<dbReference type="AlphaFoldDB" id="A0A1I3EFG9"/>
<name>A0A1I3EFG9_SELRU</name>